<organism evidence="2 3">
    <name type="scientific">Persicirhabdus sediminis</name>
    <dbReference type="NCBI Taxonomy" id="454144"/>
    <lineage>
        <taxon>Bacteria</taxon>
        <taxon>Pseudomonadati</taxon>
        <taxon>Verrucomicrobiota</taxon>
        <taxon>Verrucomicrobiia</taxon>
        <taxon>Verrucomicrobiales</taxon>
        <taxon>Verrucomicrobiaceae</taxon>
        <taxon>Persicirhabdus</taxon>
    </lineage>
</organism>
<sequence length="359" mass="39475">MQKTLFTLGLIAACSAAQAQEKTNQAEKPDVVIMAGIGGGYFNYNITNNFGTTITDSLGNYLGSTNDGGEAEGWGFDGNVYMEFHNATVNLNNSYFTTPAWLTVNAGYQSFSSKGSARKTIDNSTLNGYMGFVAVQPIDGSSPSYAVDILYQESQEISHKYTTDYSRFYGEIGLSARAENNHQWGLSLYLSSYDSKLSSNINGSHELIQGYGSSLDESLDGYSIGPSLNWKHYYEINDKWAVDSAINLAALYTSADMKASQNSYEDAGTMQNFTTTDSTYDFAFLAEYKVSVVYAVNERFELGAQAGIRVRNDMYEFNNPTSSDGQNIYDTSSYPGNSAKLKQTYMVNPFVGFSANFTF</sequence>
<comment type="caution">
    <text evidence="2">The sequence shown here is derived from an EMBL/GenBank/DDBJ whole genome shotgun (WGS) entry which is preliminary data.</text>
</comment>
<feature type="chain" id="PRO_5035255910" description="OmpL-like beta-barrel porin-2" evidence="1">
    <location>
        <begin position="20"/>
        <end position="359"/>
    </location>
</feature>
<dbReference type="RefSeq" id="WP_200311874.1">
    <property type="nucleotide sequence ID" value="NZ_JAENIM010000041.1"/>
</dbReference>
<keyword evidence="1" id="KW-0732">Signal</keyword>
<reference evidence="2" key="1">
    <citation type="submission" date="2021-01" db="EMBL/GenBank/DDBJ databases">
        <title>Modified the classification status of verrucomicrobia.</title>
        <authorList>
            <person name="Feng X."/>
        </authorList>
    </citation>
    <scope>NUCLEOTIDE SEQUENCE</scope>
    <source>
        <strain evidence="2">_KCTC 22039</strain>
    </source>
</reference>
<protein>
    <recommendedName>
        <fullName evidence="4">OmpL-like beta-barrel porin-2</fullName>
    </recommendedName>
</protein>
<dbReference type="AlphaFoldDB" id="A0A8J7MIZ8"/>
<evidence type="ECO:0000313" key="3">
    <source>
        <dbReference type="Proteomes" id="UP000624703"/>
    </source>
</evidence>
<name>A0A8J7MIZ8_9BACT</name>
<proteinExistence type="predicted"/>
<evidence type="ECO:0008006" key="4">
    <source>
        <dbReference type="Google" id="ProtNLM"/>
    </source>
</evidence>
<gene>
    <name evidence="2" type="ORF">JIN82_11935</name>
</gene>
<evidence type="ECO:0000256" key="1">
    <source>
        <dbReference type="SAM" id="SignalP"/>
    </source>
</evidence>
<evidence type="ECO:0000313" key="2">
    <source>
        <dbReference type="EMBL" id="MBK1791863.1"/>
    </source>
</evidence>
<feature type="signal peptide" evidence="1">
    <location>
        <begin position="1"/>
        <end position="19"/>
    </location>
</feature>
<dbReference type="Proteomes" id="UP000624703">
    <property type="component" value="Unassembled WGS sequence"/>
</dbReference>
<accession>A0A8J7MIZ8</accession>
<dbReference type="EMBL" id="JAENIM010000041">
    <property type="protein sequence ID" value="MBK1791863.1"/>
    <property type="molecule type" value="Genomic_DNA"/>
</dbReference>
<keyword evidence="3" id="KW-1185">Reference proteome</keyword>